<evidence type="ECO:0000313" key="2">
    <source>
        <dbReference type="Proteomes" id="UP000236630"/>
    </source>
</evidence>
<dbReference type="Proteomes" id="UP000236630">
    <property type="component" value="Unassembled WGS sequence"/>
</dbReference>
<evidence type="ECO:0000313" key="1">
    <source>
        <dbReference type="EMBL" id="GAY68199.1"/>
    </source>
</evidence>
<sequence length="110" mass="12838">MMKILYADHFPERITSMCKLDVVVNAIWETLTKQQLQPFKENIFGHFLQCRSYPFNGVIMHNILLRQVSYGAGNEKDELWFQVGDHLIRLSIEEWCLVTGLCYGEDVVLT</sequence>
<name>A0A2H5QUE8_CITUN</name>
<proteinExistence type="predicted"/>
<reference evidence="1 2" key="1">
    <citation type="journal article" date="2017" name="Front. Genet.">
        <title>Draft sequencing of the heterozygous diploid genome of Satsuma (Citrus unshiu Marc.) using a hybrid assembly approach.</title>
        <authorList>
            <person name="Shimizu T."/>
            <person name="Tanizawa Y."/>
            <person name="Mochizuki T."/>
            <person name="Nagasaki H."/>
            <person name="Yoshioka T."/>
            <person name="Toyoda A."/>
            <person name="Fujiyama A."/>
            <person name="Kaminuma E."/>
            <person name="Nakamura Y."/>
        </authorList>
    </citation>
    <scope>NUCLEOTIDE SEQUENCE [LARGE SCALE GENOMIC DNA]</scope>
    <source>
        <strain evidence="2">cv. Miyagawa wase</strain>
    </source>
</reference>
<keyword evidence="2" id="KW-1185">Reference proteome</keyword>
<dbReference type="PANTHER" id="PTHR48450">
    <property type="entry name" value="DUF1985 DOMAIN-CONTAINING PROTEIN"/>
    <property type="match status" value="1"/>
</dbReference>
<protein>
    <recommendedName>
        <fullName evidence="3">DUF1985 domain-containing protein</fullName>
    </recommendedName>
</protein>
<evidence type="ECO:0008006" key="3">
    <source>
        <dbReference type="Google" id="ProtNLM"/>
    </source>
</evidence>
<dbReference type="EMBL" id="BDQV01000832">
    <property type="protein sequence ID" value="GAY68199.1"/>
    <property type="molecule type" value="Genomic_DNA"/>
</dbReference>
<dbReference type="AlphaFoldDB" id="A0A2H5QUE8"/>
<accession>A0A2H5QUE8</accession>
<gene>
    <name evidence="1" type="ORF">CUMW_262290</name>
</gene>
<organism evidence="1 2">
    <name type="scientific">Citrus unshiu</name>
    <name type="common">Satsuma mandarin</name>
    <name type="synonym">Citrus nobilis var. unshiu</name>
    <dbReference type="NCBI Taxonomy" id="55188"/>
    <lineage>
        <taxon>Eukaryota</taxon>
        <taxon>Viridiplantae</taxon>
        <taxon>Streptophyta</taxon>
        <taxon>Embryophyta</taxon>
        <taxon>Tracheophyta</taxon>
        <taxon>Spermatophyta</taxon>
        <taxon>Magnoliopsida</taxon>
        <taxon>eudicotyledons</taxon>
        <taxon>Gunneridae</taxon>
        <taxon>Pentapetalae</taxon>
        <taxon>rosids</taxon>
        <taxon>malvids</taxon>
        <taxon>Sapindales</taxon>
        <taxon>Rutaceae</taxon>
        <taxon>Aurantioideae</taxon>
        <taxon>Citrus</taxon>
    </lineage>
</organism>
<dbReference type="PANTHER" id="PTHR48450:SF1">
    <property type="entry name" value="DUF1985 DOMAIN-CONTAINING PROTEIN"/>
    <property type="match status" value="1"/>
</dbReference>
<comment type="caution">
    <text evidence="1">The sequence shown here is derived from an EMBL/GenBank/DDBJ whole genome shotgun (WGS) entry which is preliminary data.</text>
</comment>